<dbReference type="Proteomes" id="UP001465717">
    <property type="component" value="Unassembled WGS sequence"/>
</dbReference>
<sequence>MKVKQIIMEEQKKSIKANNKKGYQKTISIRFPDGTIVLEQTAIGTFKKCLKKIGLYKVAKFKSILFKGYPLVGLEKRTDGNQKWQDYEDGWYIYSYISNKDKIRVLNRLSDDLHLGLIIKEEHLIL</sequence>
<evidence type="ECO:0000313" key="2">
    <source>
        <dbReference type="Proteomes" id="UP001465717"/>
    </source>
</evidence>
<proteinExistence type="predicted"/>
<evidence type="ECO:0000313" key="1">
    <source>
        <dbReference type="EMBL" id="MEQ2508899.1"/>
    </source>
</evidence>
<gene>
    <name evidence="1" type="ORF">AAAT87_11520</name>
</gene>
<keyword evidence="2" id="KW-1185">Reference proteome</keyword>
<dbReference type="EMBL" id="JBBNGE010000044">
    <property type="protein sequence ID" value="MEQ2508899.1"/>
    <property type="molecule type" value="Genomic_DNA"/>
</dbReference>
<dbReference type="RefSeq" id="WP_287623530.1">
    <property type="nucleotide sequence ID" value="NZ_JBBNFG020000028.1"/>
</dbReference>
<accession>A0ABV1G0M2</accession>
<name>A0ABV1G0M2_9BACT</name>
<reference evidence="1 2" key="1">
    <citation type="submission" date="2024-04" db="EMBL/GenBank/DDBJ databases">
        <title>Human intestinal bacterial collection.</title>
        <authorList>
            <person name="Pauvert C."/>
            <person name="Hitch T.C.A."/>
            <person name="Clavel T."/>
        </authorList>
    </citation>
    <scope>NUCLEOTIDE SEQUENCE [LARGE SCALE GENOMIC DNA]</scope>
    <source>
        <strain evidence="1 2">CLA-AA-H174</strain>
    </source>
</reference>
<comment type="caution">
    <text evidence="1">The sequence shown here is derived from an EMBL/GenBank/DDBJ whole genome shotgun (WGS) entry which is preliminary data.</text>
</comment>
<protein>
    <submittedName>
        <fullName evidence="1">Uncharacterized protein</fullName>
    </submittedName>
</protein>
<organism evidence="1 2">
    <name type="scientific">Segatella sinensis</name>
    <dbReference type="NCBI Taxonomy" id="3085167"/>
    <lineage>
        <taxon>Bacteria</taxon>
        <taxon>Pseudomonadati</taxon>
        <taxon>Bacteroidota</taxon>
        <taxon>Bacteroidia</taxon>
        <taxon>Bacteroidales</taxon>
        <taxon>Prevotellaceae</taxon>
        <taxon>Segatella</taxon>
    </lineage>
</organism>